<dbReference type="InterPro" id="IPR029044">
    <property type="entry name" value="Nucleotide-diphossugar_trans"/>
</dbReference>
<organism evidence="2 3">
    <name type="scientific">Psychroflexus salarius</name>
    <dbReference type="NCBI Taxonomy" id="1155689"/>
    <lineage>
        <taxon>Bacteria</taxon>
        <taxon>Pseudomonadati</taxon>
        <taxon>Bacteroidota</taxon>
        <taxon>Flavobacteriia</taxon>
        <taxon>Flavobacteriales</taxon>
        <taxon>Flavobacteriaceae</taxon>
        <taxon>Psychroflexus</taxon>
    </lineage>
</organism>
<dbReference type="AlphaFoldDB" id="A0A1M4WRJ9"/>
<reference evidence="2 3" key="1">
    <citation type="submission" date="2016-11" db="EMBL/GenBank/DDBJ databases">
        <authorList>
            <person name="Jaros S."/>
            <person name="Januszkiewicz K."/>
            <person name="Wedrychowicz H."/>
        </authorList>
    </citation>
    <scope>NUCLEOTIDE SEQUENCE [LARGE SCALE GENOMIC DNA]</scope>
    <source>
        <strain evidence="2 3">DSM 25661</strain>
    </source>
</reference>
<evidence type="ECO:0000259" key="1">
    <source>
        <dbReference type="Pfam" id="PF14134"/>
    </source>
</evidence>
<keyword evidence="3" id="KW-1185">Reference proteome</keyword>
<evidence type="ECO:0000313" key="3">
    <source>
        <dbReference type="Proteomes" id="UP000184462"/>
    </source>
</evidence>
<evidence type="ECO:0000313" key="2">
    <source>
        <dbReference type="EMBL" id="SHE83856.1"/>
    </source>
</evidence>
<dbReference type="Pfam" id="PF14134">
    <property type="entry name" value="DUF4301"/>
    <property type="match status" value="1"/>
</dbReference>
<dbReference type="SUPFAM" id="SSF53448">
    <property type="entry name" value="Nucleotide-diphospho-sugar transferases"/>
    <property type="match status" value="1"/>
</dbReference>
<dbReference type="EMBL" id="FQTW01000006">
    <property type="protein sequence ID" value="SHE83856.1"/>
    <property type="molecule type" value="Genomic_DNA"/>
</dbReference>
<dbReference type="InterPro" id="IPR025393">
    <property type="entry name" value="DUF4301"/>
</dbReference>
<dbReference type="Proteomes" id="UP000184462">
    <property type="component" value="Unassembled WGS sequence"/>
</dbReference>
<accession>A0A1M4WRJ9</accession>
<feature type="domain" description="DUF4301" evidence="1">
    <location>
        <begin position="7"/>
        <end position="504"/>
    </location>
</feature>
<proteinExistence type="predicted"/>
<dbReference type="STRING" id="1155689.SAMN05444278_106131"/>
<sequence>MTKFLTEDLKQIKNHRLTPEKVENDLKKFEEGFGTINISRPATINDGILTLDANQLKHFIDVYNNSTLSRCKFVPASGAATRMFKDLHNLLKAYDHKKSLVENLILQGLEQWHSFFENLSRLPFAKSICNQLNLTEEDLHHDEHKVEFITYALDENGLHLSQTPKALIPFHTYQDKCLTAFEEHLYEAAAYAKHQQTAKLHFTISEEHQSKFDVVLNEIINELEAETNVKFEVDFSYQSNSTDTIAINLDHSLYRDKNGKLLFRPAGHGALLENLNQLTTDLIFIKNIDNVCYNPEQQTQQTNNDYKKALAGLCISFKTKINHFCKALNQHPNQEVIREAKQFLNDSFNLNISTENPEELISILDKPLRVCGMVKNEGDPGGGPFWVQFKNGDEKLQIVEKSQINLDCSKQTKHFEDSTHFNPVDIVCSIKNAEGKTFNLQDFVDDNQGFIANKSVDGHPIKGLELPGLWNGGMAHWHTLFVEVPQQSFNPVKSIADLLKPHHQECVEV</sequence>
<protein>
    <recommendedName>
        <fullName evidence="1">DUF4301 domain-containing protein</fullName>
    </recommendedName>
</protein>
<gene>
    <name evidence="2" type="ORF">SAMN05444278_106131</name>
</gene>
<name>A0A1M4WRJ9_9FLAO</name>